<evidence type="ECO:0000313" key="2">
    <source>
        <dbReference type="Proteomes" id="UP000515369"/>
    </source>
</evidence>
<dbReference type="AlphaFoldDB" id="A0A7G5GPN3"/>
<name>A0A7G5GPN3_9BACT</name>
<dbReference type="RefSeq" id="WP_182457939.1">
    <property type="nucleotide sequence ID" value="NZ_CP059732.1"/>
</dbReference>
<protein>
    <submittedName>
        <fullName evidence="1">Uncharacterized protein</fullName>
    </submittedName>
</protein>
<dbReference type="Proteomes" id="UP000515369">
    <property type="component" value="Chromosome"/>
</dbReference>
<dbReference type="KEGG" id="sfol:H3H32_22935"/>
<proteinExistence type="predicted"/>
<reference evidence="1 2" key="1">
    <citation type="submission" date="2020-07" db="EMBL/GenBank/DDBJ databases">
        <title>Spirosoma foliorum sp. nov., isolated from the leaves on the Nejang mountain Korea, Republic of.</title>
        <authorList>
            <person name="Ho H."/>
            <person name="Lee Y.-J."/>
            <person name="Nurcahyanto D.-A."/>
            <person name="Kim S.-G."/>
        </authorList>
    </citation>
    <scope>NUCLEOTIDE SEQUENCE [LARGE SCALE GENOMIC DNA]</scope>
    <source>
        <strain evidence="1 2">PL0136</strain>
    </source>
</reference>
<organism evidence="1 2">
    <name type="scientific">Spirosoma foliorum</name>
    <dbReference type="NCBI Taxonomy" id="2710596"/>
    <lineage>
        <taxon>Bacteria</taxon>
        <taxon>Pseudomonadati</taxon>
        <taxon>Bacteroidota</taxon>
        <taxon>Cytophagia</taxon>
        <taxon>Cytophagales</taxon>
        <taxon>Cytophagaceae</taxon>
        <taxon>Spirosoma</taxon>
    </lineage>
</organism>
<gene>
    <name evidence="1" type="ORF">H3H32_22935</name>
</gene>
<accession>A0A7G5GPN3</accession>
<keyword evidence="2" id="KW-1185">Reference proteome</keyword>
<sequence length="83" mass="9878">MSVAEELHKTIDELSEEQQRELLVTVRQFLREQPVAEENNPEYQSLLKELLTKRYNYYKAHPETGVSGEEASRRIRLKYGWPK</sequence>
<dbReference type="EMBL" id="CP059732">
    <property type="protein sequence ID" value="QMW00825.1"/>
    <property type="molecule type" value="Genomic_DNA"/>
</dbReference>
<evidence type="ECO:0000313" key="1">
    <source>
        <dbReference type="EMBL" id="QMW00825.1"/>
    </source>
</evidence>